<dbReference type="SUPFAM" id="SSF48452">
    <property type="entry name" value="TPR-like"/>
    <property type="match status" value="2"/>
</dbReference>
<evidence type="ECO:0000313" key="3">
    <source>
        <dbReference type="EMBL" id="RZU66813.1"/>
    </source>
</evidence>
<gene>
    <name evidence="3" type="ORF">EV379_3182</name>
</gene>
<sequence length="979" mass="108763">MNSPTTPPRIHLPDAPAALAGELATGAAIAWRENLDILSYDTAEPDRYPMFFEHRVYQGSSGRVYPIPFTDKIETEPAMRSWDAVHLENRWLRLVILPELGGRIHIGYDKSADYDFFYRNNVIKPALVGLAGPWISGGVEFNWPQHHRPATYLPVDVEIEHGDDGSVTVWCSDHDPFSRMKGMHGIRIRQDSALIELVARLHNRTSETETFLWWANVAARVHDNYQSFFPTDVQWVADHARRAVTAFPAADRPYYGFDYTEHAATGGDRLDFYKNIPVPTSYMVTGTQDDFFGGYDHDVDAGFVHWADRHIAPGKKQWTWGNSEFGRTWDAHLTEDDGPYIELMAGVFTDNQPDFTFIAPGETKAFSQYWYPIQRIGVVHQANLEAAVHLSITASSEQETRVKLGVASTGIRSGQRIELRRGAELVEAWTVDLAPETPFTIEQALPGAVDATELTLDVVGVLSWTPRPHVQQPEPDLATEPPMPAEIDSIDELYYTGVHLDQYRHPTRSALSYWREALRRDPGDIRSNLAMATHAYKSADYATALEYAQRGLERARSRNLNPESGELSYRLGSILRRLGRPDEAYSAFAKAAWDRKWRQSSEFEMARLDAVVGNDARALQHAGAAVRLDADDLRSRALLTVLLRRTGDTAAADALLAETRALDPLDQLARTLDATLDEAQTTRDAATQLDIGFDLAGFGELDGAVAAFTLATELPSSAAGNAVPIALYAKASVLDRLGRRDAAAAARAEASSVSAARTFPSTLDQHDVLREAIASDPHDLQALSLLGMFLYHQRRHEPALALWERALELGSTDATVLRNAGVARYNLLGDAETARDYYERALALRPTDARLWFESDQLLKRIGVPAEDRLARIPFAATSRDDLAVEYAKLLTELGRPAEAVELLESRPFQPWEGGEGQALAAWDGARAALGLPLGDPPVSLGEVRMLIDVPQPVREDGRIDYFATSLPELLLFTRIEDL</sequence>
<dbReference type="AlphaFoldDB" id="A0A4Q8ARM9"/>
<dbReference type="Pfam" id="PF13424">
    <property type="entry name" value="TPR_12"/>
    <property type="match status" value="1"/>
</dbReference>
<feature type="repeat" description="TPR" evidence="1">
    <location>
        <begin position="780"/>
        <end position="813"/>
    </location>
</feature>
<proteinExistence type="predicted"/>
<dbReference type="InterPro" id="IPR033396">
    <property type="entry name" value="DUF5107"/>
</dbReference>
<accession>A0A4Q8ARM9</accession>
<name>A0A4Q8ARM9_9MICO</name>
<keyword evidence="1" id="KW-0802">TPR repeat</keyword>
<dbReference type="Gene3D" id="1.25.40.10">
    <property type="entry name" value="Tetratricopeptide repeat domain"/>
    <property type="match status" value="2"/>
</dbReference>
<evidence type="ECO:0000313" key="4">
    <source>
        <dbReference type="Proteomes" id="UP000291483"/>
    </source>
</evidence>
<protein>
    <submittedName>
        <fullName evidence="3">Tetratricopeptide repeat protein</fullName>
    </submittedName>
</protein>
<comment type="caution">
    <text evidence="3">The sequence shown here is derived from an EMBL/GenBank/DDBJ whole genome shotgun (WGS) entry which is preliminary data.</text>
</comment>
<dbReference type="Proteomes" id="UP000291483">
    <property type="component" value="Unassembled WGS sequence"/>
</dbReference>
<dbReference type="EMBL" id="SHLC01000001">
    <property type="protein sequence ID" value="RZU66813.1"/>
    <property type="molecule type" value="Genomic_DNA"/>
</dbReference>
<dbReference type="Pfam" id="PF17128">
    <property type="entry name" value="DUF5107"/>
    <property type="match status" value="1"/>
</dbReference>
<dbReference type="RefSeq" id="WP_130506953.1">
    <property type="nucleotide sequence ID" value="NZ_SHLC01000001.1"/>
</dbReference>
<dbReference type="PROSITE" id="PS50005">
    <property type="entry name" value="TPR"/>
    <property type="match status" value="1"/>
</dbReference>
<organism evidence="3 4">
    <name type="scientific">Microterricola gilva</name>
    <dbReference type="NCBI Taxonomy" id="393267"/>
    <lineage>
        <taxon>Bacteria</taxon>
        <taxon>Bacillati</taxon>
        <taxon>Actinomycetota</taxon>
        <taxon>Actinomycetes</taxon>
        <taxon>Micrococcales</taxon>
        <taxon>Microbacteriaceae</taxon>
        <taxon>Microterricola</taxon>
    </lineage>
</organism>
<keyword evidence="4" id="KW-1185">Reference proteome</keyword>
<reference evidence="3 4" key="1">
    <citation type="submission" date="2019-02" db="EMBL/GenBank/DDBJ databases">
        <title>Sequencing the genomes of 1000 actinobacteria strains.</title>
        <authorList>
            <person name="Klenk H.-P."/>
        </authorList>
    </citation>
    <scope>NUCLEOTIDE SEQUENCE [LARGE SCALE GENOMIC DNA]</scope>
    <source>
        <strain evidence="3 4">DSM 18319</strain>
    </source>
</reference>
<feature type="domain" description="DUF5107" evidence="2">
    <location>
        <begin position="64"/>
        <end position="373"/>
    </location>
</feature>
<dbReference type="InterPro" id="IPR011990">
    <property type="entry name" value="TPR-like_helical_dom_sf"/>
</dbReference>
<dbReference type="OrthoDB" id="174931at2"/>
<dbReference type="PANTHER" id="PTHR12558">
    <property type="entry name" value="CELL DIVISION CYCLE 16,23,27"/>
    <property type="match status" value="1"/>
</dbReference>
<dbReference type="PANTHER" id="PTHR12558:SF13">
    <property type="entry name" value="CELL DIVISION CYCLE PROTEIN 27 HOMOLOG"/>
    <property type="match status" value="1"/>
</dbReference>
<evidence type="ECO:0000259" key="2">
    <source>
        <dbReference type="Pfam" id="PF17128"/>
    </source>
</evidence>
<dbReference type="Pfam" id="PF13432">
    <property type="entry name" value="TPR_16"/>
    <property type="match status" value="1"/>
</dbReference>
<dbReference type="InterPro" id="IPR019734">
    <property type="entry name" value="TPR_rpt"/>
</dbReference>
<dbReference type="SMART" id="SM00028">
    <property type="entry name" value="TPR"/>
    <property type="match status" value="4"/>
</dbReference>
<evidence type="ECO:0000256" key="1">
    <source>
        <dbReference type="PROSITE-ProRule" id="PRU00339"/>
    </source>
</evidence>